<dbReference type="AlphaFoldDB" id="A0A1J7BEU5"/>
<dbReference type="InterPro" id="IPR036188">
    <property type="entry name" value="FAD/NAD-bd_sf"/>
</dbReference>
<keyword evidence="2" id="KW-0472">Membrane</keyword>
<evidence type="ECO:0000313" key="3">
    <source>
        <dbReference type="EMBL" id="OIV37093.1"/>
    </source>
</evidence>
<dbReference type="PANTHER" id="PTHR43422:SF3">
    <property type="entry name" value="THIAMINE THIAZOLE SYNTHASE"/>
    <property type="match status" value="1"/>
</dbReference>
<keyword evidence="4" id="KW-1185">Reference proteome</keyword>
<dbReference type="SUPFAM" id="SSF51905">
    <property type="entry name" value="FAD/NAD(P)-binding domain"/>
    <property type="match status" value="1"/>
</dbReference>
<comment type="caution">
    <text evidence="3">The sequence shown here is derived from an EMBL/GenBank/DDBJ whole genome shotgun (WGS) entry which is preliminary data.</text>
</comment>
<protein>
    <recommendedName>
        <fullName evidence="5">FAD-binding domain-containing protein</fullName>
    </recommendedName>
</protein>
<accession>A0A1J7BEU5</accession>
<keyword evidence="2" id="KW-1133">Transmembrane helix</keyword>
<name>A0A1J7BEU5_9ACTN</name>
<evidence type="ECO:0000256" key="1">
    <source>
        <dbReference type="SAM" id="MobiDB-lite"/>
    </source>
</evidence>
<keyword evidence="2" id="KW-0812">Transmembrane</keyword>
<dbReference type="PANTHER" id="PTHR43422">
    <property type="entry name" value="THIAMINE THIAZOLE SYNTHASE"/>
    <property type="match status" value="1"/>
</dbReference>
<dbReference type="Gene3D" id="3.50.50.60">
    <property type="entry name" value="FAD/NAD(P)-binding domain"/>
    <property type="match status" value="1"/>
</dbReference>
<dbReference type="Pfam" id="PF12831">
    <property type="entry name" value="FAD_oxidored"/>
    <property type="match status" value="1"/>
</dbReference>
<feature type="region of interest" description="Disordered" evidence="1">
    <location>
        <begin position="224"/>
        <end position="259"/>
    </location>
</feature>
<feature type="compositionally biased region" description="Basic and acidic residues" evidence="1">
    <location>
        <begin position="237"/>
        <end position="248"/>
    </location>
</feature>
<sequence>MQRRAGGEPVRTDRPPRHAVVLGGGIAGLLAAHVLTVYADTVTVVERDRYPDEPVPRAGVPQGHHIHALIAGAHRPLDALLPGITDELVERGAVRIGQPADVVQWQGAWTRRFPASHEVLSASRPLIEDQVRKRVLGASRRQITVLEGTEAVGLTGTADRVRGVTVRERESGESREIAADLVVDASGRDSHAFRWLTDLGAEPPIEELVDAGVGYATAIFRPRGAAKDATPEGATPEDAKASDAKDSDAEAGPGRSASDAAGLPYQGVYLVMGPDDPRGGALLPIEGGRWIVTLTGLRGEEPPTDEAGFRAFAAGMPQAVISEVLTGAEIDGPVRGFRGTSNVRRRYERKGRRPAGFLALGDALASFDPIYGQGMAVAARQAVALRDALAGLHRVPTTARVQRALAGAADLAWRVAAGADRSLPGATAGATPLVDRALQGYVRAAVRRRNGDEEVSRAVLEVLTLTGGPSALFAPKVVRRVLTGAEPSTPAAVPLERE</sequence>
<dbReference type="Proteomes" id="UP000243342">
    <property type="component" value="Unassembled WGS sequence"/>
</dbReference>
<feature type="transmembrane region" description="Helical" evidence="2">
    <location>
        <begin position="20"/>
        <end position="39"/>
    </location>
</feature>
<evidence type="ECO:0008006" key="5">
    <source>
        <dbReference type="Google" id="ProtNLM"/>
    </source>
</evidence>
<dbReference type="STRING" id="1428644.BIV57_13055"/>
<organism evidence="3 4">
    <name type="scientific">Mangrovactinospora gilvigrisea</name>
    <dbReference type="NCBI Taxonomy" id="1428644"/>
    <lineage>
        <taxon>Bacteria</taxon>
        <taxon>Bacillati</taxon>
        <taxon>Actinomycetota</taxon>
        <taxon>Actinomycetes</taxon>
        <taxon>Kitasatosporales</taxon>
        <taxon>Streptomycetaceae</taxon>
        <taxon>Mangrovactinospora</taxon>
    </lineage>
</organism>
<dbReference type="EMBL" id="MLCF01000064">
    <property type="protein sequence ID" value="OIV37093.1"/>
    <property type="molecule type" value="Genomic_DNA"/>
</dbReference>
<proteinExistence type="predicted"/>
<gene>
    <name evidence="3" type="ORF">BIV57_13055</name>
</gene>
<evidence type="ECO:0000256" key="2">
    <source>
        <dbReference type="SAM" id="Phobius"/>
    </source>
</evidence>
<evidence type="ECO:0000313" key="4">
    <source>
        <dbReference type="Proteomes" id="UP000243342"/>
    </source>
</evidence>
<reference evidence="3 4" key="1">
    <citation type="submission" date="2016-10" db="EMBL/GenBank/DDBJ databases">
        <title>Genome sequence of Streptomyces gilvigriseus MUSC 26.</title>
        <authorList>
            <person name="Lee L.-H."/>
            <person name="Ser H.-L."/>
        </authorList>
    </citation>
    <scope>NUCLEOTIDE SEQUENCE [LARGE SCALE GENOMIC DNA]</scope>
    <source>
        <strain evidence="3 4">MUSC 26</strain>
    </source>
</reference>